<feature type="coiled-coil region" evidence="1">
    <location>
        <begin position="1450"/>
        <end position="1656"/>
    </location>
</feature>
<accession>A0AAV3AT32</accession>
<dbReference type="EMBL" id="DYDO01000004">
    <property type="protein sequence ID" value="DBA27257.1"/>
    <property type="molecule type" value="Genomic_DNA"/>
</dbReference>
<dbReference type="GO" id="GO:0008017">
    <property type="term" value="F:microtubule binding"/>
    <property type="evidence" value="ECO:0007669"/>
    <property type="project" value="InterPro"/>
</dbReference>
<evidence type="ECO:0000313" key="6">
    <source>
        <dbReference type="EMBL" id="DBA27257.1"/>
    </source>
</evidence>
<evidence type="ECO:0000259" key="3">
    <source>
        <dbReference type="Pfam" id="PF10473"/>
    </source>
</evidence>
<keyword evidence="7" id="KW-1185">Reference proteome</keyword>
<keyword evidence="1" id="KW-0175">Coiled coil</keyword>
<feature type="compositionally biased region" description="Polar residues" evidence="2">
    <location>
        <begin position="1121"/>
        <end position="1139"/>
    </location>
</feature>
<feature type="domain" description="Centromere protein Cenp-F N-terminal" evidence="4">
    <location>
        <begin position="1"/>
        <end position="298"/>
    </location>
</feature>
<dbReference type="Pfam" id="PF10473">
    <property type="entry name" value="CENP-F_leu_zip"/>
    <property type="match status" value="2"/>
</dbReference>
<feature type="compositionally biased region" description="Basic and acidic residues" evidence="2">
    <location>
        <begin position="1289"/>
        <end position="1321"/>
    </location>
</feature>
<feature type="coiled-coil region" evidence="1">
    <location>
        <begin position="2259"/>
        <end position="2365"/>
    </location>
</feature>
<dbReference type="GO" id="GO:0000278">
    <property type="term" value="P:mitotic cell cycle"/>
    <property type="evidence" value="ECO:0007669"/>
    <property type="project" value="TreeGrafter"/>
</dbReference>
<evidence type="ECO:0000259" key="5">
    <source>
        <dbReference type="Pfam" id="PF10490"/>
    </source>
</evidence>
<feature type="coiled-coil region" evidence="1">
    <location>
        <begin position="1349"/>
        <end position="1418"/>
    </location>
</feature>
<dbReference type="InterPro" id="IPR043513">
    <property type="entry name" value="Cenp-F"/>
</dbReference>
<name>A0AAV3AT32_PYXAD</name>
<evidence type="ECO:0008006" key="8">
    <source>
        <dbReference type="Google" id="ProtNLM"/>
    </source>
</evidence>
<organism evidence="6 7">
    <name type="scientific">Pyxicephalus adspersus</name>
    <name type="common">African bullfrog</name>
    <dbReference type="NCBI Taxonomy" id="30357"/>
    <lineage>
        <taxon>Eukaryota</taxon>
        <taxon>Metazoa</taxon>
        <taxon>Chordata</taxon>
        <taxon>Craniata</taxon>
        <taxon>Vertebrata</taxon>
        <taxon>Euteleostomi</taxon>
        <taxon>Amphibia</taxon>
        <taxon>Batrachia</taxon>
        <taxon>Anura</taxon>
        <taxon>Neobatrachia</taxon>
        <taxon>Ranoidea</taxon>
        <taxon>Pyxicephalidae</taxon>
        <taxon>Pyxicephalinae</taxon>
        <taxon>Pyxicephalus</taxon>
    </lineage>
</organism>
<feature type="coiled-coil region" evidence="1">
    <location>
        <begin position="1208"/>
        <end position="1246"/>
    </location>
</feature>
<feature type="domain" description="Kinetochore protein Cenp-F/LEK1 Rb protein-binding" evidence="5">
    <location>
        <begin position="2432"/>
        <end position="2473"/>
    </location>
</feature>
<feature type="domain" description="Centromere protein Cenp-F leucine-rich repeat-containing" evidence="3">
    <location>
        <begin position="1471"/>
        <end position="1609"/>
    </location>
</feature>
<dbReference type="InterPro" id="IPR019513">
    <property type="entry name" value="Centromere_CenpF_leu-rich_rpt"/>
</dbReference>
<comment type="caution">
    <text evidence="6">The sequence shown here is derived from an EMBL/GenBank/DDBJ whole genome shotgun (WGS) entry which is preliminary data.</text>
</comment>
<dbReference type="GO" id="GO:0005634">
    <property type="term" value="C:nucleus"/>
    <property type="evidence" value="ECO:0007669"/>
    <property type="project" value="TreeGrafter"/>
</dbReference>
<feature type="coiled-coil region" evidence="1">
    <location>
        <begin position="919"/>
        <end position="946"/>
    </location>
</feature>
<dbReference type="InterPro" id="IPR018463">
    <property type="entry name" value="Centromere_CenpF_N"/>
</dbReference>
<feature type="coiled-coil region" evidence="1">
    <location>
        <begin position="815"/>
        <end position="884"/>
    </location>
</feature>
<protein>
    <recommendedName>
        <fullName evidence="8">Centromere protein F</fullName>
    </recommendedName>
</protein>
<feature type="region of interest" description="Disordered" evidence="2">
    <location>
        <begin position="2365"/>
        <end position="2442"/>
    </location>
</feature>
<feature type="region of interest" description="Disordered" evidence="2">
    <location>
        <begin position="1289"/>
        <end position="1349"/>
    </location>
</feature>
<dbReference type="GO" id="GO:0000775">
    <property type="term" value="C:chromosome, centromeric region"/>
    <property type="evidence" value="ECO:0007669"/>
    <property type="project" value="InterPro"/>
</dbReference>
<evidence type="ECO:0000259" key="4">
    <source>
        <dbReference type="Pfam" id="PF10481"/>
    </source>
</evidence>
<evidence type="ECO:0000313" key="7">
    <source>
        <dbReference type="Proteomes" id="UP001181693"/>
    </source>
</evidence>
<dbReference type="InterPro" id="IPR018302">
    <property type="entry name" value="CenpF/LEK1_Rb-prot-bd"/>
</dbReference>
<feature type="compositionally biased region" description="Polar residues" evidence="2">
    <location>
        <begin position="207"/>
        <end position="241"/>
    </location>
</feature>
<dbReference type="Pfam" id="PF10490">
    <property type="entry name" value="CENP-F_C_Rb_bdg"/>
    <property type="match status" value="1"/>
</dbReference>
<feature type="coiled-coil region" evidence="1">
    <location>
        <begin position="1828"/>
        <end position="2173"/>
    </location>
</feature>
<dbReference type="Proteomes" id="UP001181693">
    <property type="component" value="Unassembled WGS sequence"/>
</dbReference>
<dbReference type="SUPFAM" id="SSF90257">
    <property type="entry name" value="Myosin rod fragments"/>
    <property type="match status" value="1"/>
</dbReference>
<dbReference type="GO" id="GO:0000922">
    <property type="term" value="C:spindle pole"/>
    <property type="evidence" value="ECO:0007669"/>
    <property type="project" value="TreeGrafter"/>
</dbReference>
<feature type="region of interest" description="Disordered" evidence="2">
    <location>
        <begin position="207"/>
        <end position="275"/>
    </location>
</feature>
<dbReference type="PANTHER" id="PTHR18874:SF10">
    <property type="entry name" value="CENTROMERE PROTEIN F"/>
    <property type="match status" value="1"/>
</dbReference>
<feature type="compositionally biased region" description="Polar residues" evidence="2">
    <location>
        <begin position="2409"/>
        <end position="2419"/>
    </location>
</feature>
<feature type="coiled-coil region" evidence="1">
    <location>
        <begin position="20"/>
        <end position="131"/>
    </location>
</feature>
<feature type="compositionally biased region" description="Basic residues" evidence="2">
    <location>
        <begin position="1322"/>
        <end position="1333"/>
    </location>
</feature>
<gene>
    <name evidence="6" type="ORF">GDO54_011421</name>
</gene>
<feature type="region of interest" description="Disordered" evidence="2">
    <location>
        <begin position="1121"/>
        <end position="1147"/>
    </location>
</feature>
<sequence length="2542" mass="292984">MSWVVDEWKEGLPTKTLQKIQELESQLDKLKKERQQRQFQLESLEAAFQKQKQKVESEKNEVTAMKRENQSLLEICDNQEKTRQKMAHDQQVKDTQINILEGQLTASKKQIEKLEQELKRYKNDLDRSQQSFNVMDMSVSVTPQKSFAASFTPVKFNGKLCESLEVEERKKLETELKILQIKLLNQNSQSSSQNTINHRDIARHQASSSVFSWQQERTPSRASTSSHDTSLKRSFTSTQCPWEQEETPSKRGYKADSSNRSFCEPPNTAANDQLKSQNQELKSKVNELELRLQVQEKELKMQLNKLQETQTLLEKTQAELQEKDKALTKSRDDLARVTTQYDQTADRCAQTEQKLKKVAEELSCQRQNAESARLTVENKLKEREKENQQELLRQQNSLKNMEQQLNQMKTKLSQESQQAKNEFNAIQAELDRAVHAKKVLEGEVEELKQKLFKAEQTLQTSENQTIQLKKNLEEAKSQQNAVRCQLDQKTKETSKLEEEMNIANQTIRQNQQLVDKLTDKNNSLEAELKCALQKLQGHDSSSLQNLKTTVANLEKERDLANEMLNKRANDFEETKNTLARMAEESLALRNQLDCKEKECKDLINTNISLSRWKNEHENVSSQSSIEKEEMLAKVKELESLIQNYMGQIHSLENDKKNLHIQINNLQELVDLKTADLEAQRVTCSKIQQQLESEGQKYQNDIECLVKRIYELEAEVKLRESDNCLSQVNYLEGELQNQKTLNAEVQSKHDELLQSKIDIQNEMIQIKEMHERFVSESQCRVESLQDNISSKQSYVDSVVSAIREKEEEICMLSEKLRLANSDLQSANQSNKELLDKLEELKQLSESWPTERESLTALISSSQKEIEVLTADNKQIKELCNTLQLQKINVELGPEIDKKEKEDCADNVDECKTDDKDVNECESLKMELEKFEEKLSRVQKDNGRLLRANEELTSLVGSLRNNELSLNKIVEDMSVSLKDREMSLKKLQAQLESLKTDCKTEPIPVEDLSESIANLQNSSSKDIESHNNTSIEQETVPSSMDMKENNNQTILSEDCDPLFVDCSQNETLCGINDETLPLSLEPPHREENETLLINLDQLSLTSTEDVTKSLTQLLELSHLPVQNTTSLSPFTSPSAKVSGNETDGETKKDRKSFSGQLVDLILQQAPEEQHVLFSHLTSEDPCSLKDLLTVYQVELGNLRKQHLSDIETWQQKLKDQASEMEAKLIEEKARSEQMAQELEAAKLELQVLDLSARSLLFDSEDLTTRLDATNQSLCTILPIGRLSLGNSEFRKCETPKEGEENPENNSKESLKDASKEEVNENKGKRSSSRQKKKRKTNAEVKPKVENSQLKNAECSNEKEKLLILINEKEKNNQHLVMEVKELSLQMEIFKTELSIKEGQNQELEQKAKELENERCNLMEKIDLISTEKLQSSNRIVDLEKALHETFTATELLKSKISELSELKDRLEMSNVEWKESYLQAENELRRSKSEKVNIENHALSLEADLDSLQSKCKLLQEESEGHLRSLNNLEEVFKANKAEKDQLNQELENLVEEKEELEQMYKKLKEKETELESNKENSKELIKILEADIRALKEEIVVAKSAIVALTAEKDNMTLLKENDNLQIQELQQLVQQIQEQKQHLFNERQELETQLSSSNGEKVELSRSLELCQVEKHEMATRFRSAQEEVALMRTGIEKLKVKIESDEKKKRQTIEKLKDSERKFDSLNDKIESLERELVMAEENLENAILQTESATEEVESLKSQKEALQKELNSLRKKLVYLENELENSRGRIIELETTILTLTETLEKRESEYSQLKQCSKGEFEMREEKEFFEKRCEAIIAEHAEIKNEMEQERAQLIQQLEEAQVVSNDLKESVDKLLLEVDDCNLQLAEKTQHLMALETQLKESEESSEKDLQVLQSQMNDLSKQKVLSEQRCEAVLTERTTKMEQEKAQLVQQLEEARMVSSDLKESVDKLTLELEECKIQLVDRTQHLIALETQLKDSEEGKTKYSSECSTFEQEMENLRSEKMTLLSRLEELHNKLQTVSEENESHQAIISDFKTSCDDLKTQLESTNSENRTLLEKVAKLTEDCSNLQNKLHESELQVKTAEDRSCQDRKALEEEMQTIRRLQEENSAQLHSATRQTTELKETITRLRNELETQAMIHKNDIAEYEQRRFQSESLHKSLLDDAVKKHKEDIDGYQKKLFSMEELIATQIQEIDGLKASNREVNESLCKTQEQLVGLKAHIDHMTKKNATASEALNRWVMSCKQLEMEKEELKKQITQQEETLATVTRKQEKAGMDSSADDLLSELEELKQCLEEKTQEADDNIEKYCNLMIKTHRLEESNDYLKKQVDFLNSRLKEFEVKEKPECQPSASDKPLPEAENKRRKSRRSSQGPRKQTNKRQRDMDNTGSAPTTPQCVTKKVKKTSGTLEEEEFEPEGLPEVVKKGFADIPSGKQSPFVLRRATVPLRKSPRLASQKNSPSLFGTHMDNLENLDDLSILPPGGSKPQEFRMGQTWGPIEQEACKLSADIVVFTYINDMLF</sequence>
<proteinExistence type="predicted"/>
<dbReference type="GO" id="GO:0042803">
    <property type="term" value="F:protein homodimerization activity"/>
    <property type="evidence" value="ECO:0007669"/>
    <property type="project" value="InterPro"/>
</dbReference>
<dbReference type="Gene3D" id="1.20.5.340">
    <property type="match status" value="1"/>
</dbReference>
<feature type="domain" description="Centromere protein Cenp-F leucine-rich repeat-containing" evidence="3">
    <location>
        <begin position="1702"/>
        <end position="1824"/>
    </location>
</feature>
<evidence type="ECO:0000256" key="2">
    <source>
        <dbReference type="SAM" id="MobiDB-lite"/>
    </source>
</evidence>
<dbReference type="GO" id="GO:0051310">
    <property type="term" value="P:metaphase chromosome alignment"/>
    <property type="evidence" value="ECO:0007669"/>
    <property type="project" value="TreeGrafter"/>
</dbReference>
<dbReference type="PANTHER" id="PTHR18874">
    <property type="entry name" value="CMF/LEK/CENP CELL DIVISION-RELATED"/>
    <property type="match status" value="1"/>
</dbReference>
<dbReference type="Pfam" id="PF10481">
    <property type="entry name" value="CENP-F_N"/>
    <property type="match status" value="1"/>
</dbReference>
<dbReference type="GO" id="GO:0070840">
    <property type="term" value="F:dynein complex binding"/>
    <property type="evidence" value="ECO:0007669"/>
    <property type="project" value="InterPro"/>
</dbReference>
<reference evidence="6" key="1">
    <citation type="thesis" date="2020" institute="ProQuest LLC" country="789 East Eisenhower Parkway, Ann Arbor, MI, USA">
        <title>Comparative Genomics and Chromosome Evolution.</title>
        <authorList>
            <person name="Mudd A.B."/>
        </authorList>
    </citation>
    <scope>NUCLEOTIDE SEQUENCE</scope>
    <source>
        <strain evidence="6">1538</strain>
        <tissue evidence="6">Blood</tissue>
    </source>
</reference>
<evidence type="ECO:0000256" key="1">
    <source>
        <dbReference type="SAM" id="Coils"/>
    </source>
</evidence>
<feature type="compositionally biased region" description="Acidic residues" evidence="2">
    <location>
        <begin position="2431"/>
        <end position="2440"/>
    </location>
</feature>
<feature type="coiled-coil region" evidence="1">
    <location>
        <begin position="627"/>
        <end position="707"/>
    </location>
</feature>
<dbReference type="GO" id="GO:0010389">
    <property type="term" value="P:regulation of G2/M transition of mitotic cell cycle"/>
    <property type="evidence" value="ECO:0007669"/>
    <property type="project" value="TreeGrafter"/>
</dbReference>
<feature type="coiled-coil region" evidence="1">
    <location>
        <begin position="1692"/>
        <end position="1796"/>
    </location>
</feature>